<protein>
    <submittedName>
        <fullName evidence="4">Putative hydroxysteroid 17-beta dehydrogenase 11</fullName>
    </submittedName>
</protein>
<dbReference type="PROSITE" id="PS00061">
    <property type="entry name" value="ADH_SHORT"/>
    <property type="match status" value="1"/>
</dbReference>
<dbReference type="AlphaFoldDB" id="A0A7G3AM66"/>
<dbReference type="Pfam" id="PF00106">
    <property type="entry name" value="adh_short"/>
    <property type="match status" value="1"/>
</dbReference>
<dbReference type="GO" id="GO:0005737">
    <property type="term" value="C:cytoplasm"/>
    <property type="evidence" value="ECO:0007669"/>
    <property type="project" value="TreeGrafter"/>
</dbReference>
<dbReference type="SUPFAM" id="SSF51735">
    <property type="entry name" value="NAD(P)-binding Rossmann-fold domains"/>
    <property type="match status" value="1"/>
</dbReference>
<organism evidence="4">
    <name type="scientific">Lutzomyia longipalpis</name>
    <name type="common">Sand fly</name>
    <dbReference type="NCBI Taxonomy" id="7200"/>
    <lineage>
        <taxon>Eukaryota</taxon>
        <taxon>Metazoa</taxon>
        <taxon>Ecdysozoa</taxon>
        <taxon>Arthropoda</taxon>
        <taxon>Hexapoda</taxon>
        <taxon>Insecta</taxon>
        <taxon>Pterygota</taxon>
        <taxon>Neoptera</taxon>
        <taxon>Endopterygota</taxon>
        <taxon>Diptera</taxon>
        <taxon>Nematocera</taxon>
        <taxon>Psychodoidea</taxon>
        <taxon>Psychodidae</taxon>
        <taxon>Lutzomyia</taxon>
        <taxon>Lutzomyia</taxon>
    </lineage>
</organism>
<dbReference type="Gene3D" id="3.40.50.720">
    <property type="entry name" value="NAD(P)-binding Rossmann-like Domain"/>
    <property type="match status" value="1"/>
</dbReference>
<evidence type="ECO:0000256" key="2">
    <source>
        <dbReference type="ARBA" id="ARBA00023002"/>
    </source>
</evidence>
<dbReference type="GO" id="GO:0016616">
    <property type="term" value="F:oxidoreductase activity, acting on the CH-OH group of donors, NAD or NADP as acceptor"/>
    <property type="evidence" value="ECO:0007669"/>
    <property type="project" value="TreeGrafter"/>
</dbReference>
<evidence type="ECO:0000256" key="3">
    <source>
        <dbReference type="RuleBase" id="RU000363"/>
    </source>
</evidence>
<accession>A0A7G3AM66</accession>
<keyword evidence="2" id="KW-0560">Oxidoreductase</keyword>
<comment type="similarity">
    <text evidence="1 3">Belongs to the short-chain dehydrogenases/reductases (SDR) family.</text>
</comment>
<dbReference type="PRINTS" id="PR00080">
    <property type="entry name" value="SDRFAMILY"/>
</dbReference>
<dbReference type="PANTHER" id="PTHR44229">
    <property type="entry name" value="15-HYDROXYPROSTAGLANDIN DEHYDROGENASE [NAD(+)]"/>
    <property type="match status" value="1"/>
</dbReference>
<proteinExistence type="inferred from homology"/>
<dbReference type="InterPro" id="IPR020904">
    <property type="entry name" value="Sc_DH/Rdtase_CS"/>
</dbReference>
<reference evidence="4" key="1">
    <citation type="journal article" date="2020" name="BMC">
        <title>Leishmania infection induces a limited differential gene expression in the sand fly midgut.</title>
        <authorList>
            <person name="Coutinho-Abreu I.V."/>
            <person name="Serafim T.D."/>
            <person name="Meneses C."/>
            <person name="Kamhawi S."/>
            <person name="Oliveira F."/>
            <person name="Valenzuela J.G."/>
        </authorList>
    </citation>
    <scope>NUCLEOTIDE SEQUENCE</scope>
    <source>
        <strain evidence="4">Jacobina</strain>
        <tissue evidence="4">Midgut</tissue>
    </source>
</reference>
<dbReference type="InterPro" id="IPR002347">
    <property type="entry name" value="SDR_fam"/>
</dbReference>
<dbReference type="PRINTS" id="PR00081">
    <property type="entry name" value="GDHRDH"/>
</dbReference>
<dbReference type="PANTHER" id="PTHR44229:SF8">
    <property type="entry name" value="ALCOHOL DEHYDROGENASE-RELATED"/>
    <property type="match status" value="1"/>
</dbReference>
<evidence type="ECO:0000256" key="1">
    <source>
        <dbReference type="ARBA" id="ARBA00006484"/>
    </source>
</evidence>
<name>A0A7G3AM66_LUTLO</name>
<evidence type="ECO:0000313" key="4">
    <source>
        <dbReference type="EMBL" id="MBC1172563.1"/>
    </source>
</evidence>
<dbReference type="EMBL" id="GITU01003860">
    <property type="protein sequence ID" value="MBC1172563.1"/>
    <property type="molecule type" value="Transcribed_RNA"/>
</dbReference>
<dbReference type="VEuPathDB" id="VectorBase:LLONM1_008771"/>
<sequence length="256" mass="27558">MSLTGKSALVTGAAGGIGGAICVEFLKNGLKNLAALDLCADEPEIVSEWRKNFPTATITYFQADVSCPEDLQKTYNAFVSSIESLDIVVNCAGFFNERARKKMIDVNFYGLVESTFLAIEHMRKDRGSGKGGVIISIASCTGLVPLSLLPTYSATKQAVVSFTRSLAFDREYMGIKFLSICPAGTKSQMYNSILDPANFYESTDAKMEILRAALVPQEAEEVGKAAVKLIGEGKSGSSWLLEGGKLTETPLPEIQL</sequence>
<dbReference type="InterPro" id="IPR036291">
    <property type="entry name" value="NAD(P)-bd_dom_sf"/>
</dbReference>